<dbReference type="OrthoDB" id="5179750at2"/>
<dbReference type="RefSeq" id="WP_104480593.1">
    <property type="nucleotide sequence ID" value="NZ_CP154825.1"/>
</dbReference>
<evidence type="ECO:0000313" key="3">
    <source>
        <dbReference type="Proteomes" id="UP000239203"/>
    </source>
</evidence>
<dbReference type="AlphaFoldDB" id="A0A2S6GLS7"/>
<keyword evidence="3" id="KW-1185">Reference proteome</keyword>
<accession>A0A2S6GLS7</accession>
<organism evidence="2 3">
    <name type="scientific">Actinokineospora auranticolor</name>
    <dbReference type="NCBI Taxonomy" id="155976"/>
    <lineage>
        <taxon>Bacteria</taxon>
        <taxon>Bacillati</taxon>
        <taxon>Actinomycetota</taxon>
        <taxon>Actinomycetes</taxon>
        <taxon>Pseudonocardiales</taxon>
        <taxon>Pseudonocardiaceae</taxon>
        <taxon>Actinokineospora</taxon>
    </lineage>
</organism>
<reference evidence="2 3" key="1">
    <citation type="submission" date="2018-02" db="EMBL/GenBank/DDBJ databases">
        <title>Genomic Encyclopedia of Archaeal and Bacterial Type Strains, Phase II (KMG-II): from individual species to whole genera.</title>
        <authorList>
            <person name="Goeker M."/>
        </authorList>
    </citation>
    <scope>NUCLEOTIDE SEQUENCE [LARGE SCALE GENOMIC DNA]</scope>
    <source>
        <strain evidence="2 3">YU 961-1</strain>
    </source>
</reference>
<dbReference type="Proteomes" id="UP000239203">
    <property type="component" value="Unassembled WGS sequence"/>
</dbReference>
<gene>
    <name evidence="2" type="ORF">CLV40_11165</name>
</gene>
<evidence type="ECO:0000259" key="1">
    <source>
        <dbReference type="Pfam" id="PF14417"/>
    </source>
</evidence>
<protein>
    <submittedName>
        <fullName evidence="2">DcmR-like sensory protein</fullName>
    </submittedName>
</protein>
<name>A0A2S6GLS7_9PSEU</name>
<dbReference type="EMBL" id="PTIX01000011">
    <property type="protein sequence ID" value="PPK66101.1"/>
    <property type="molecule type" value="Genomic_DNA"/>
</dbReference>
<comment type="caution">
    <text evidence="2">The sequence shown here is derived from an EMBL/GenBank/DDBJ whole genome shotgun (WGS) entry which is preliminary data.</text>
</comment>
<proteinExistence type="predicted"/>
<feature type="domain" description="MEDS" evidence="1">
    <location>
        <begin position="19"/>
        <end position="174"/>
    </location>
</feature>
<dbReference type="InterPro" id="IPR025847">
    <property type="entry name" value="MEDS_domain"/>
</dbReference>
<evidence type="ECO:0000313" key="2">
    <source>
        <dbReference type="EMBL" id="PPK66101.1"/>
    </source>
</evidence>
<sequence length="279" mass="30052">MRLRRVVDHARHGAFADRVCRLYRDRAEFARRSRESLAEGITTGQQVWCISPGAPNALPAELAGLSSREAASRDGGARVVSLGSAYPAGTAVDPESQVRVCAEATEAAVAAGYRGLRVAADRTALVATPEQLAAFVRYEHKVDRYMALRPFTAMCAYHHSVGEHASAVLATVHPADNTDATGFRFSDDPVTASALSGELDLANGELFGATPRTVDPVLEAGQIVIDATALEFIDHRNLPRPAEHAVRHDSELVLRGNRAGRARLRQALELHHVRVEPAA</sequence>
<dbReference type="Pfam" id="PF14417">
    <property type="entry name" value="MEDS"/>
    <property type="match status" value="1"/>
</dbReference>